<feature type="domain" description="Glycoside hydrolase family 29 N-terminal" evidence="7">
    <location>
        <begin position="28"/>
        <end position="382"/>
    </location>
</feature>
<evidence type="ECO:0000313" key="8">
    <source>
        <dbReference type="EMBL" id="MFB9377302.1"/>
    </source>
</evidence>
<proteinExistence type="inferred from homology"/>
<dbReference type="Proteomes" id="UP001589748">
    <property type="component" value="Unassembled WGS sequence"/>
</dbReference>
<dbReference type="InterPro" id="IPR057739">
    <property type="entry name" value="Glyco_hydro_29_N"/>
</dbReference>
<dbReference type="RefSeq" id="WP_380139264.1">
    <property type="nucleotide sequence ID" value="NZ_JBHLUI010000010.1"/>
</dbReference>
<dbReference type="InterPro" id="IPR013780">
    <property type="entry name" value="Glyco_hydro_b"/>
</dbReference>
<sequence>MSGRPWLPPRRPLPGPEETAAALREVRRVVAEGPFDDTWESLSGYRVPSWFRNAKLGIFVHWGAFAVAAHGDEWYPREMYRRGTEIARFHRETFGEPSASADGFGWKDFLPRFTAENLDVTDLAALVRRSGAQYVVPVAEHHDGFALYDEPRTRWTSLAVGPRRDLLDELLTAADEQHLVRGASSHRAEHWFYFHPGTGFDSDVRDPEFADLYGPAQPQATGPSEAFCEDWLLRTVRIVDRYRPQVLWFDWWIEHPAFAPWLRLLAAYYYNRAAQWGRSVVLQHKWSAFPPGTALEDVERGTVAGIPERPWQNDTSVSRTSWGWVEGHVHKTVPHLVAELLDVTAKNGCLLLNIGPRADGSVDPRERALLEGLGDWLAVNGEAVYGTRPWTVATEGPNPFTAGSFTDGTPVEPGPEDLFFTTRTDEGADLLYVSGVRRADDGIVRVRALGSATAPGEPPATVELLGRPGTLEVERTDEALEVRLPEADPDALGFALRMTFPRGDRPHRALLIPG</sequence>
<evidence type="ECO:0000313" key="9">
    <source>
        <dbReference type="Proteomes" id="UP001589748"/>
    </source>
</evidence>
<evidence type="ECO:0000256" key="1">
    <source>
        <dbReference type="ARBA" id="ARBA00004071"/>
    </source>
</evidence>
<reference evidence="8 9" key="1">
    <citation type="submission" date="2024-09" db="EMBL/GenBank/DDBJ databases">
        <authorList>
            <person name="Sun Q."/>
            <person name="Mori K."/>
        </authorList>
    </citation>
    <scope>NUCLEOTIDE SEQUENCE [LARGE SCALE GENOMIC DNA]</scope>
    <source>
        <strain evidence="8 9">TISTR 1856</strain>
    </source>
</reference>
<evidence type="ECO:0000256" key="4">
    <source>
        <dbReference type="ARBA" id="ARBA00022729"/>
    </source>
</evidence>
<evidence type="ECO:0000256" key="5">
    <source>
        <dbReference type="ARBA" id="ARBA00022801"/>
    </source>
</evidence>
<dbReference type="Gene3D" id="2.60.40.1180">
    <property type="entry name" value="Golgi alpha-mannosidase II"/>
    <property type="match status" value="1"/>
</dbReference>
<accession>A0ABV5LT91</accession>
<dbReference type="PANTHER" id="PTHR10030:SF37">
    <property type="entry name" value="ALPHA-L-FUCOSIDASE-RELATED"/>
    <property type="match status" value="1"/>
</dbReference>
<protein>
    <recommendedName>
        <fullName evidence="3">alpha-L-fucosidase</fullName>
        <ecNumber evidence="3">3.2.1.51</ecNumber>
    </recommendedName>
</protein>
<dbReference type="Pfam" id="PF01120">
    <property type="entry name" value="Alpha_L_fucos"/>
    <property type="match status" value="1"/>
</dbReference>
<keyword evidence="4" id="KW-0732">Signal</keyword>
<evidence type="ECO:0000256" key="3">
    <source>
        <dbReference type="ARBA" id="ARBA00012662"/>
    </source>
</evidence>
<dbReference type="InterPro" id="IPR017853">
    <property type="entry name" value="GH"/>
</dbReference>
<name>A0ABV5LT91_9ACTN</name>
<gene>
    <name evidence="8" type="ORF">ACFFVI_09990</name>
</gene>
<evidence type="ECO:0000256" key="2">
    <source>
        <dbReference type="ARBA" id="ARBA00007951"/>
    </source>
</evidence>
<evidence type="ECO:0000259" key="7">
    <source>
        <dbReference type="Pfam" id="PF01120"/>
    </source>
</evidence>
<comment type="similarity">
    <text evidence="2">Belongs to the glycosyl hydrolase 29 family.</text>
</comment>
<dbReference type="GO" id="GO:0004560">
    <property type="term" value="F:alpha-L-fucosidase activity"/>
    <property type="evidence" value="ECO:0007669"/>
    <property type="project" value="UniProtKB-EC"/>
</dbReference>
<dbReference type="PRINTS" id="PR00741">
    <property type="entry name" value="GLHYDRLASE29"/>
</dbReference>
<dbReference type="SMART" id="SM00812">
    <property type="entry name" value="Alpha_L_fucos"/>
    <property type="match status" value="1"/>
</dbReference>
<dbReference type="EC" id="3.2.1.51" evidence="3"/>
<dbReference type="SUPFAM" id="SSF51445">
    <property type="entry name" value="(Trans)glycosidases"/>
    <property type="match status" value="1"/>
</dbReference>
<comment type="function">
    <text evidence="1">Alpha-L-fucosidase is responsible for hydrolyzing the alpha-1,6-linked fucose joined to the reducing-end N-acetylglucosamine of the carbohydrate moieties of glycoproteins.</text>
</comment>
<comment type="caution">
    <text evidence="8">The sequence shown here is derived from an EMBL/GenBank/DDBJ whole genome shotgun (WGS) entry which is preliminary data.</text>
</comment>
<dbReference type="InterPro" id="IPR000933">
    <property type="entry name" value="Glyco_hydro_29"/>
</dbReference>
<dbReference type="PANTHER" id="PTHR10030">
    <property type="entry name" value="ALPHA-L-FUCOSIDASE"/>
    <property type="match status" value="1"/>
</dbReference>
<keyword evidence="9" id="KW-1185">Reference proteome</keyword>
<keyword evidence="5 8" id="KW-0378">Hydrolase</keyword>
<organism evidence="8 9">
    <name type="scientific">Kineococcus gynurae</name>
    <dbReference type="NCBI Taxonomy" id="452979"/>
    <lineage>
        <taxon>Bacteria</taxon>
        <taxon>Bacillati</taxon>
        <taxon>Actinomycetota</taxon>
        <taxon>Actinomycetes</taxon>
        <taxon>Kineosporiales</taxon>
        <taxon>Kineosporiaceae</taxon>
        <taxon>Kineococcus</taxon>
    </lineage>
</organism>
<evidence type="ECO:0000256" key="6">
    <source>
        <dbReference type="ARBA" id="ARBA00023295"/>
    </source>
</evidence>
<dbReference type="InterPro" id="IPR016286">
    <property type="entry name" value="FUC_metazoa-typ"/>
</dbReference>
<keyword evidence="6 8" id="KW-0326">Glycosidase</keyword>
<dbReference type="Gene3D" id="3.20.20.80">
    <property type="entry name" value="Glycosidases"/>
    <property type="match status" value="1"/>
</dbReference>
<dbReference type="EMBL" id="JBHMDM010000005">
    <property type="protein sequence ID" value="MFB9377302.1"/>
    <property type="molecule type" value="Genomic_DNA"/>
</dbReference>